<dbReference type="SUPFAM" id="SSF53850">
    <property type="entry name" value="Periplasmic binding protein-like II"/>
    <property type="match status" value="1"/>
</dbReference>
<dbReference type="PANTHER" id="PTHR30537:SF66">
    <property type="entry name" value="IRON-REGULATED VIRULENCE REGULATORY PROTEIN IRGB"/>
    <property type="match status" value="1"/>
</dbReference>
<feature type="domain" description="HTH lysR-type" evidence="5">
    <location>
        <begin position="5"/>
        <end position="62"/>
    </location>
</feature>
<dbReference type="CDD" id="cd08422">
    <property type="entry name" value="PBP2_CrgA_like"/>
    <property type="match status" value="1"/>
</dbReference>
<dbReference type="PANTHER" id="PTHR30537">
    <property type="entry name" value="HTH-TYPE TRANSCRIPTIONAL REGULATOR"/>
    <property type="match status" value="1"/>
</dbReference>
<gene>
    <name evidence="6" type="ORF">QL112_002105</name>
</gene>
<organism evidence="6 7">
    <name type="scientific">Xenorhabdus griffiniae</name>
    <dbReference type="NCBI Taxonomy" id="351672"/>
    <lineage>
        <taxon>Bacteria</taxon>
        <taxon>Pseudomonadati</taxon>
        <taxon>Pseudomonadota</taxon>
        <taxon>Gammaproteobacteria</taxon>
        <taxon>Enterobacterales</taxon>
        <taxon>Morganellaceae</taxon>
        <taxon>Xenorhabdus</taxon>
    </lineage>
</organism>
<keyword evidence="3" id="KW-0238">DNA-binding</keyword>
<evidence type="ECO:0000256" key="3">
    <source>
        <dbReference type="ARBA" id="ARBA00023125"/>
    </source>
</evidence>
<dbReference type="PROSITE" id="PS50931">
    <property type="entry name" value="HTH_LYSR"/>
    <property type="match status" value="1"/>
</dbReference>
<dbReference type="Pfam" id="PF03466">
    <property type="entry name" value="LysR_substrate"/>
    <property type="match status" value="1"/>
</dbReference>
<dbReference type="Proteomes" id="UP001300348">
    <property type="component" value="Chromosome"/>
</dbReference>
<dbReference type="InterPro" id="IPR058163">
    <property type="entry name" value="LysR-type_TF_proteobact-type"/>
</dbReference>
<evidence type="ECO:0000313" key="6">
    <source>
        <dbReference type="EMBL" id="WNH02553.1"/>
    </source>
</evidence>
<keyword evidence="7" id="KW-1185">Reference proteome</keyword>
<dbReference type="GeneID" id="88854312"/>
<evidence type="ECO:0000313" key="7">
    <source>
        <dbReference type="Proteomes" id="UP001300348"/>
    </source>
</evidence>
<dbReference type="InterPro" id="IPR000847">
    <property type="entry name" value="LysR_HTH_N"/>
</dbReference>
<accession>A0ABY9XIV3</accession>
<dbReference type="Pfam" id="PF00126">
    <property type="entry name" value="HTH_1"/>
    <property type="match status" value="1"/>
</dbReference>
<proteinExistence type="inferred from homology"/>
<dbReference type="SUPFAM" id="SSF46785">
    <property type="entry name" value="Winged helix' DNA-binding domain"/>
    <property type="match status" value="1"/>
</dbReference>
<dbReference type="InterPro" id="IPR036388">
    <property type="entry name" value="WH-like_DNA-bd_sf"/>
</dbReference>
<evidence type="ECO:0000256" key="2">
    <source>
        <dbReference type="ARBA" id="ARBA00023015"/>
    </source>
</evidence>
<evidence type="ECO:0000259" key="5">
    <source>
        <dbReference type="PROSITE" id="PS50931"/>
    </source>
</evidence>
<sequence>MKMQPHLNRIQTFITVVECGSFTRAAETLFISKAVASIHVKTLEEDLNIPLLVRNTRGIALTEAGREFYEDFKKIFNNIQDAFDNVAERHHSLAGKLRITSTVEFGEKFLLPLISQFCKIYPQLEVGYFADSTLNDLITERIDLAIRLGILNDSTLKSRHLATYKIKLVATPDWIEQNSVIEPIDLNKVNWIANTSLQNPTQWELNHPIYPKINVRGKVKYASNNISAIRSLTLSGLGVSILPEWFINGDIASGTLVELFPEYHLPKQEISIVFPNNVQLQRKNRLFIDYLLENLVV</sequence>
<name>A0ABY9XIV3_9GAMM</name>
<keyword evidence="2" id="KW-0805">Transcription regulation</keyword>
<dbReference type="EMBL" id="CP133647">
    <property type="protein sequence ID" value="WNH02553.1"/>
    <property type="molecule type" value="Genomic_DNA"/>
</dbReference>
<dbReference type="InterPro" id="IPR036390">
    <property type="entry name" value="WH_DNA-bd_sf"/>
</dbReference>
<dbReference type="Gene3D" id="1.10.10.10">
    <property type="entry name" value="Winged helix-like DNA-binding domain superfamily/Winged helix DNA-binding domain"/>
    <property type="match status" value="1"/>
</dbReference>
<keyword evidence="4" id="KW-0804">Transcription</keyword>
<dbReference type="Gene3D" id="3.40.190.290">
    <property type="match status" value="1"/>
</dbReference>
<dbReference type="InterPro" id="IPR005119">
    <property type="entry name" value="LysR_subst-bd"/>
</dbReference>
<reference evidence="6 7" key="1">
    <citation type="journal article" date="2023" name="Access Microbiol">
        <title>The genome of a steinernematid-associated Pseudomonas piscis bacterium encodes the biosynthesis of insect toxins.</title>
        <authorList>
            <person name="Awori R.M."/>
            <person name="Hendre P."/>
            <person name="Amugune N.O."/>
        </authorList>
    </citation>
    <scope>NUCLEOTIDE SEQUENCE [LARGE SCALE GENOMIC DNA]</scope>
    <source>
        <strain evidence="6 7">97</strain>
    </source>
</reference>
<protein>
    <submittedName>
        <fullName evidence="6">LysR family transcriptional regulator</fullName>
    </submittedName>
</protein>
<comment type="similarity">
    <text evidence="1">Belongs to the LysR transcriptional regulatory family.</text>
</comment>
<evidence type="ECO:0000256" key="1">
    <source>
        <dbReference type="ARBA" id="ARBA00009437"/>
    </source>
</evidence>
<dbReference type="RefSeq" id="WP_223281649.1">
    <property type="nucleotide sequence ID" value="NZ_CAWPOC010000239.1"/>
</dbReference>
<evidence type="ECO:0000256" key="4">
    <source>
        <dbReference type="ARBA" id="ARBA00023163"/>
    </source>
</evidence>